<evidence type="ECO:0000313" key="1">
    <source>
        <dbReference type="EMBL" id="CAR63355.1"/>
    </source>
</evidence>
<gene>
    <name evidence="1" type="ORF">SRSM4_158</name>
</gene>
<proteinExistence type="predicted"/>
<dbReference type="Proteomes" id="UP000001515">
    <property type="component" value="Segment"/>
</dbReference>
<reference evidence="1 2" key="1">
    <citation type="journal article" date="2009" name="Environ. Microbiol.">
        <title>Comparative genomics of marine cyanomyoviruses reveals the widespread occurrence of Synechococcus host genes localized to a hyperplastic region: implications for mechanisms of cyanophage evolution.</title>
        <authorList>
            <person name="Millard A.D."/>
            <person name="Zwirglmaier K."/>
            <person name="Downey M.J."/>
            <person name="Mann N.H."/>
            <person name="Scanlan D.J."/>
        </authorList>
    </citation>
    <scope>NUCLEOTIDE SEQUENCE</scope>
</reference>
<evidence type="ECO:0000313" key="2">
    <source>
        <dbReference type="Proteomes" id="UP000001515"/>
    </source>
</evidence>
<dbReference type="GeneID" id="8303365"/>
<organism evidence="1 2">
    <name type="scientific">Synechococcus phage S-RSM4</name>
    <dbReference type="NCBI Taxonomy" id="555387"/>
    <lineage>
        <taxon>Viruses</taxon>
        <taxon>Duplodnaviria</taxon>
        <taxon>Heunggongvirae</taxon>
        <taxon>Uroviricota</taxon>
        <taxon>Caudoviricetes</taxon>
        <taxon>Pantevenvirales</taxon>
        <taxon>Kyanoviridae</taxon>
        <taxon>Gibbetvirus</taxon>
        <taxon>Gibbetvirus rsm4</taxon>
    </lineage>
</organism>
<name>C7BVC6_9CAUD</name>
<keyword evidence="2" id="KW-1185">Reference proteome</keyword>
<sequence>MVAGIPQEKIITTTTSIVRIDWWPREEDDGLPESSAPNGWDYAPNDWEESRARAGWGWGSAGGISTVLDRDSLDPLVEIQNDLIPPLLLQGSVGISGIQGRCSEYAFFDQELKYMNGTGLNQNAFENAFYSENYPDGYKDLWRLRSDGAWKKRNAEVPNTGVLEFPTRDDGYMPSGWVRDSADELPYLTSAITDPLLANRYGTEYWNEYTRYNSNGPSARMGQLLEISPTLFDTVVYTIKVSCVTVTIQDPPDDVVLEAQLAGGDVSLGDYRLGLSDTLANNLLSNVWYFYWPVRFDARYAEFRNEFLLNRAGIEYQGFAPP</sequence>
<dbReference type="KEGG" id="vg:8303365"/>
<dbReference type="EMBL" id="FM207411">
    <property type="protein sequence ID" value="CAR63355.1"/>
    <property type="molecule type" value="Genomic_DNA"/>
</dbReference>
<dbReference type="OrthoDB" id="35676at10239"/>
<dbReference type="RefSeq" id="YP_003097392.1">
    <property type="nucleotide sequence ID" value="NC_013085.1"/>
</dbReference>
<protein>
    <submittedName>
        <fullName evidence="1">Uncharacterized protein</fullName>
    </submittedName>
</protein>
<accession>C7BVC6</accession>